<gene>
    <name evidence="2" type="ORF">PGLA1383_LOCUS47728</name>
</gene>
<feature type="compositionally biased region" description="Low complexity" evidence="1">
    <location>
        <begin position="417"/>
        <end position="438"/>
    </location>
</feature>
<feature type="compositionally biased region" description="Acidic residues" evidence="1">
    <location>
        <begin position="292"/>
        <end position="305"/>
    </location>
</feature>
<feature type="region of interest" description="Disordered" evidence="1">
    <location>
        <begin position="396"/>
        <end position="478"/>
    </location>
</feature>
<sequence length="496" mass="54404">MGASPERHSAHVVLTELLAGDFAAVLRSSPPPDWQRYGLGVWLFARGMAQLGADPNLSELAELPALLSLPSELRARQKVMPSKYGRLNAAAIVQVCGLLLASELQRVSRRSGAKRPVGTRLLREAVEVASALPDDEPPAFYAAPRAFLGEALLRGGDAYGAKAMFELEVESRSPFQPYALFGLHRACKAMGHGQASESCAADAERRFTAAWGHGDSALQSPTQARPLRALSRWHGLARSKVLTPGDLNGFAGLAAGLVAVAGVVLASRAARHRPEGTGYRYGDLSHHLVHEEDQDNNNDDNDNNNDSDNNNSHHLAHEEDEEEPAEFNHNINNSNNNTNNSNSNNNNNSNNNTNNSSSNNNNNQQPDRGDEELWAEGDQQQPQQQQEQQLTALLPKSKEEEEEEEEQQQQEQEQEEQQQQQQQQPQQQQQRQQQQQQQPLVSEASIPRLDPPPTTTATTTTTTTRTRTSAECLLESEVPQSEVPIVCSPQEQSAAG</sequence>
<protein>
    <submittedName>
        <fullName evidence="2">Uncharacterized protein</fullName>
    </submittedName>
</protein>
<evidence type="ECO:0000313" key="3">
    <source>
        <dbReference type="Proteomes" id="UP000654075"/>
    </source>
</evidence>
<reference evidence="2" key="1">
    <citation type="submission" date="2021-02" db="EMBL/GenBank/DDBJ databases">
        <authorList>
            <person name="Dougan E. K."/>
            <person name="Rhodes N."/>
            <person name="Thang M."/>
            <person name="Chan C."/>
        </authorList>
    </citation>
    <scope>NUCLEOTIDE SEQUENCE</scope>
</reference>
<dbReference type="EMBL" id="CAJNNV010030188">
    <property type="protein sequence ID" value="CAE8631716.1"/>
    <property type="molecule type" value="Genomic_DNA"/>
</dbReference>
<dbReference type="Proteomes" id="UP000654075">
    <property type="component" value="Unassembled WGS sequence"/>
</dbReference>
<evidence type="ECO:0000313" key="2">
    <source>
        <dbReference type="EMBL" id="CAE8631716.1"/>
    </source>
</evidence>
<feature type="compositionally biased region" description="Acidic residues" evidence="1">
    <location>
        <begin position="400"/>
        <end position="416"/>
    </location>
</feature>
<accession>A0A813H239</accession>
<proteinExistence type="predicted"/>
<keyword evidence="3" id="KW-1185">Reference proteome</keyword>
<feature type="compositionally biased region" description="Low complexity" evidence="1">
    <location>
        <begin position="332"/>
        <end position="363"/>
    </location>
</feature>
<dbReference type="AlphaFoldDB" id="A0A813H239"/>
<comment type="caution">
    <text evidence="2">The sequence shown here is derived from an EMBL/GenBank/DDBJ whole genome shotgun (WGS) entry which is preliminary data.</text>
</comment>
<dbReference type="PANTHER" id="PTHR36911">
    <property type="entry name" value="LIM ZINC-BINDING DOMAIN-CONTAINING PROTEIN-RELATED"/>
    <property type="match status" value="1"/>
</dbReference>
<evidence type="ECO:0000256" key="1">
    <source>
        <dbReference type="SAM" id="MobiDB-lite"/>
    </source>
</evidence>
<organism evidence="2 3">
    <name type="scientific">Polarella glacialis</name>
    <name type="common">Dinoflagellate</name>
    <dbReference type="NCBI Taxonomy" id="89957"/>
    <lineage>
        <taxon>Eukaryota</taxon>
        <taxon>Sar</taxon>
        <taxon>Alveolata</taxon>
        <taxon>Dinophyceae</taxon>
        <taxon>Suessiales</taxon>
        <taxon>Suessiaceae</taxon>
        <taxon>Polarella</taxon>
    </lineage>
</organism>
<feature type="region of interest" description="Disordered" evidence="1">
    <location>
        <begin position="292"/>
        <end position="370"/>
    </location>
</feature>
<name>A0A813H239_POLGL</name>
<feature type="compositionally biased region" description="Low complexity" evidence="1">
    <location>
        <begin position="455"/>
        <end position="467"/>
    </location>
</feature>